<accession>A0A485MR68</accession>
<name>A0A485MR68_LYNPA</name>
<dbReference type="InterPro" id="IPR050221">
    <property type="entry name" value="26S_Proteasome_ATPase"/>
</dbReference>
<dbReference type="PANTHER" id="PTHR23073">
    <property type="entry name" value="26S PROTEASOME REGULATORY SUBUNIT"/>
    <property type="match status" value="1"/>
</dbReference>
<dbReference type="EMBL" id="CAAGRJ010002675">
    <property type="protein sequence ID" value="VFV20522.1"/>
    <property type="molecule type" value="Genomic_DNA"/>
</dbReference>
<dbReference type="GO" id="GO:0006508">
    <property type="term" value="P:proteolysis"/>
    <property type="evidence" value="ECO:0007669"/>
    <property type="project" value="UniProtKB-KW"/>
</dbReference>
<dbReference type="Gene3D" id="1.10.8.60">
    <property type="match status" value="1"/>
</dbReference>
<dbReference type="GO" id="GO:0008233">
    <property type="term" value="F:peptidase activity"/>
    <property type="evidence" value="ECO:0007669"/>
    <property type="project" value="UniProtKB-KW"/>
</dbReference>
<evidence type="ECO:0000259" key="3">
    <source>
        <dbReference type="Pfam" id="PF00004"/>
    </source>
</evidence>
<gene>
    <name evidence="4" type="ORF">LYPA_23C014802</name>
</gene>
<evidence type="ECO:0000313" key="5">
    <source>
        <dbReference type="Proteomes" id="UP000386466"/>
    </source>
</evidence>
<dbReference type="Gene3D" id="3.40.50.300">
    <property type="entry name" value="P-loop containing nucleotide triphosphate hydrolases"/>
    <property type="match status" value="1"/>
</dbReference>
<evidence type="ECO:0000256" key="2">
    <source>
        <dbReference type="ARBA" id="ARBA00022840"/>
    </source>
</evidence>
<keyword evidence="5" id="KW-1185">Reference proteome</keyword>
<dbReference type="AlphaFoldDB" id="A0A485MR68"/>
<dbReference type="SUPFAM" id="SSF52540">
    <property type="entry name" value="P-loop containing nucleoside triphosphate hydrolases"/>
    <property type="match status" value="1"/>
</dbReference>
<keyword evidence="4" id="KW-0378">Hydrolase</keyword>
<proteinExistence type="predicted"/>
<dbReference type="Pfam" id="PF00004">
    <property type="entry name" value="AAA"/>
    <property type="match status" value="1"/>
</dbReference>
<evidence type="ECO:0000256" key="1">
    <source>
        <dbReference type="ARBA" id="ARBA00022741"/>
    </source>
</evidence>
<feature type="domain" description="ATPase AAA-type core" evidence="3">
    <location>
        <begin position="3"/>
        <end position="46"/>
    </location>
</feature>
<sequence>MLELLNQLGAFDSRGHVKVIMATEQIETLDPALIRPGRTDRKTEFPSPHEKTMKCIFQIHTSRRTPADDVTLDDLIMAKDDLSRIDIKAICTEGGLMA</sequence>
<keyword evidence="4" id="KW-0645">Protease</keyword>
<dbReference type="InterPro" id="IPR027417">
    <property type="entry name" value="P-loop_NTPase"/>
</dbReference>
<protein>
    <submittedName>
        <fullName evidence="4">26s protease regulatory subunit 4</fullName>
    </submittedName>
</protein>
<organism evidence="4 5">
    <name type="scientific">Lynx pardinus</name>
    <name type="common">Iberian lynx</name>
    <name type="synonym">Felis pardina</name>
    <dbReference type="NCBI Taxonomy" id="191816"/>
    <lineage>
        <taxon>Eukaryota</taxon>
        <taxon>Metazoa</taxon>
        <taxon>Chordata</taxon>
        <taxon>Craniata</taxon>
        <taxon>Vertebrata</taxon>
        <taxon>Euteleostomi</taxon>
        <taxon>Mammalia</taxon>
        <taxon>Eutheria</taxon>
        <taxon>Laurasiatheria</taxon>
        <taxon>Carnivora</taxon>
        <taxon>Feliformia</taxon>
        <taxon>Felidae</taxon>
        <taxon>Felinae</taxon>
        <taxon>Lynx</taxon>
    </lineage>
</organism>
<dbReference type="Proteomes" id="UP000386466">
    <property type="component" value="Unassembled WGS sequence"/>
</dbReference>
<reference evidence="4 5" key="1">
    <citation type="submission" date="2019-01" db="EMBL/GenBank/DDBJ databases">
        <authorList>
            <person name="Alioto T."/>
            <person name="Alioto T."/>
        </authorList>
    </citation>
    <scope>NUCLEOTIDE SEQUENCE [LARGE SCALE GENOMIC DNA]</scope>
</reference>
<keyword evidence="1" id="KW-0547">Nucleotide-binding</keyword>
<dbReference type="InterPro" id="IPR003959">
    <property type="entry name" value="ATPase_AAA_core"/>
</dbReference>
<dbReference type="GO" id="GO:0016887">
    <property type="term" value="F:ATP hydrolysis activity"/>
    <property type="evidence" value="ECO:0007669"/>
    <property type="project" value="InterPro"/>
</dbReference>
<dbReference type="GO" id="GO:0005524">
    <property type="term" value="F:ATP binding"/>
    <property type="evidence" value="ECO:0007669"/>
    <property type="project" value="UniProtKB-KW"/>
</dbReference>
<keyword evidence="2" id="KW-0067">ATP-binding</keyword>
<evidence type="ECO:0000313" key="4">
    <source>
        <dbReference type="EMBL" id="VFV20522.1"/>
    </source>
</evidence>